<dbReference type="GeneTree" id="ENSGT01030000235675"/>
<reference evidence="1" key="2">
    <citation type="submission" date="2025-09" db="UniProtKB">
        <authorList>
            <consortium name="Ensembl"/>
        </authorList>
    </citation>
    <scope>IDENTIFICATION</scope>
</reference>
<reference evidence="1" key="1">
    <citation type="submission" date="2025-08" db="UniProtKB">
        <authorList>
            <consortium name="Ensembl"/>
        </authorList>
    </citation>
    <scope>IDENTIFICATION</scope>
</reference>
<dbReference type="PaxDb" id="30732-ENSOMEP00000003810"/>
<name>A0A3B3BEA7_ORYME</name>
<dbReference type="STRING" id="30732.ENSOMEP00000003810"/>
<dbReference type="Ensembl" id="ENSOMET00000010220.1">
    <property type="protein sequence ID" value="ENSOMEP00000003810.1"/>
    <property type="gene ID" value="ENSOMEG00000004713.1"/>
</dbReference>
<dbReference type="AlphaFoldDB" id="A0A3B3BEA7"/>
<accession>A0A3B3BEA7</accession>
<dbReference type="OMA" id="LREMFYF"/>
<evidence type="ECO:0000313" key="1">
    <source>
        <dbReference type="Ensembl" id="ENSOMEP00000003810.1"/>
    </source>
</evidence>
<keyword evidence="2" id="KW-1185">Reference proteome</keyword>
<sequence length="89" mass="10019">MAMKALRGMMNGAMNELSSAVSGSRPAPAHAMAASRDYITQPRLTYRTVSGVNGPLVILDQVKVRNSDQNFPLCFFISHFLREMFYFRM</sequence>
<protein>
    <submittedName>
        <fullName evidence="1">Uncharacterized protein</fullName>
    </submittedName>
</protein>
<proteinExistence type="predicted"/>
<dbReference type="Proteomes" id="UP000261560">
    <property type="component" value="Unplaced"/>
</dbReference>
<organism evidence="1 2">
    <name type="scientific">Oryzias melastigma</name>
    <name type="common">Marine medaka</name>
    <dbReference type="NCBI Taxonomy" id="30732"/>
    <lineage>
        <taxon>Eukaryota</taxon>
        <taxon>Metazoa</taxon>
        <taxon>Chordata</taxon>
        <taxon>Craniata</taxon>
        <taxon>Vertebrata</taxon>
        <taxon>Euteleostomi</taxon>
        <taxon>Actinopterygii</taxon>
        <taxon>Neopterygii</taxon>
        <taxon>Teleostei</taxon>
        <taxon>Neoteleostei</taxon>
        <taxon>Acanthomorphata</taxon>
        <taxon>Ovalentaria</taxon>
        <taxon>Atherinomorphae</taxon>
        <taxon>Beloniformes</taxon>
        <taxon>Adrianichthyidae</taxon>
        <taxon>Oryziinae</taxon>
        <taxon>Oryzias</taxon>
    </lineage>
</organism>
<evidence type="ECO:0000313" key="2">
    <source>
        <dbReference type="Proteomes" id="UP000261560"/>
    </source>
</evidence>